<evidence type="ECO:0000256" key="1">
    <source>
        <dbReference type="ARBA" id="ARBA00004651"/>
    </source>
</evidence>
<feature type="transmembrane region" description="Helical" evidence="7">
    <location>
        <begin position="33"/>
        <end position="52"/>
    </location>
</feature>
<evidence type="ECO:0000256" key="7">
    <source>
        <dbReference type="RuleBase" id="RU910716"/>
    </source>
</evidence>
<dbReference type="GO" id="GO:0005886">
    <property type="term" value="C:plasma membrane"/>
    <property type="evidence" value="ECO:0007669"/>
    <property type="project" value="UniProtKB-SubCell"/>
</dbReference>
<feature type="region of interest" description="Disordered" evidence="8">
    <location>
        <begin position="586"/>
        <end position="690"/>
    </location>
</feature>
<feature type="region of interest" description="Disordered" evidence="8">
    <location>
        <begin position="825"/>
        <end position="883"/>
    </location>
</feature>
<feature type="compositionally biased region" description="Low complexity" evidence="8">
    <location>
        <begin position="643"/>
        <end position="653"/>
    </location>
</feature>
<accession>A0A9D4CVT6</accession>
<gene>
    <name evidence="9" type="ORF">DPMN_057189</name>
</gene>
<reference evidence="9" key="2">
    <citation type="submission" date="2020-11" db="EMBL/GenBank/DDBJ databases">
        <authorList>
            <person name="McCartney M.A."/>
            <person name="Auch B."/>
            <person name="Kono T."/>
            <person name="Mallez S."/>
            <person name="Becker A."/>
            <person name="Gohl D.M."/>
            <person name="Silverstein K.A.T."/>
            <person name="Koren S."/>
            <person name="Bechman K.B."/>
            <person name="Herman A."/>
            <person name="Abrahante J.E."/>
            <person name="Garbe J."/>
        </authorList>
    </citation>
    <scope>NUCLEOTIDE SEQUENCE</scope>
    <source>
        <strain evidence="9">Duluth1</strain>
        <tissue evidence="9">Whole animal</tissue>
    </source>
</reference>
<protein>
    <recommendedName>
        <fullName evidence="7">XK-related protein</fullName>
    </recommendedName>
</protein>
<feature type="transmembrane region" description="Helical" evidence="7">
    <location>
        <begin position="107"/>
        <end position="126"/>
    </location>
</feature>
<evidence type="ECO:0000256" key="3">
    <source>
        <dbReference type="ARBA" id="ARBA00022475"/>
    </source>
</evidence>
<dbReference type="EMBL" id="JAIWYP010000012">
    <property type="protein sequence ID" value="KAH3731183.1"/>
    <property type="molecule type" value="Genomic_DNA"/>
</dbReference>
<keyword evidence="3" id="KW-1003">Cell membrane</keyword>
<evidence type="ECO:0000256" key="2">
    <source>
        <dbReference type="ARBA" id="ARBA00008789"/>
    </source>
</evidence>
<dbReference type="Pfam" id="PF09815">
    <property type="entry name" value="XK-related"/>
    <property type="match status" value="1"/>
</dbReference>
<feature type="transmembrane region" description="Helical" evidence="7">
    <location>
        <begin position="132"/>
        <end position="153"/>
    </location>
</feature>
<comment type="similarity">
    <text evidence="2 7">Belongs to the XK family.</text>
</comment>
<feature type="compositionally biased region" description="Basic residues" evidence="8">
    <location>
        <begin position="660"/>
        <end position="679"/>
    </location>
</feature>
<dbReference type="InterPro" id="IPR018629">
    <property type="entry name" value="XK-rel"/>
</dbReference>
<feature type="region of interest" description="Disordered" evidence="8">
    <location>
        <begin position="521"/>
        <end position="566"/>
    </location>
</feature>
<dbReference type="PANTHER" id="PTHR16024">
    <property type="entry name" value="XK-RELATED PROTEIN"/>
    <property type="match status" value="1"/>
</dbReference>
<evidence type="ECO:0000256" key="8">
    <source>
        <dbReference type="SAM" id="MobiDB-lite"/>
    </source>
</evidence>
<feature type="region of interest" description="Disordered" evidence="8">
    <location>
        <begin position="392"/>
        <end position="412"/>
    </location>
</feature>
<keyword evidence="5 7" id="KW-1133">Transmembrane helix</keyword>
<feature type="region of interest" description="Disordered" evidence="8">
    <location>
        <begin position="428"/>
        <end position="498"/>
    </location>
</feature>
<name>A0A9D4CVT6_DREPO</name>
<feature type="transmembrane region" description="Helical" evidence="7">
    <location>
        <begin position="264"/>
        <end position="283"/>
    </location>
</feature>
<comment type="subcellular location">
    <subcellularLocation>
        <location evidence="1">Cell membrane</location>
        <topology evidence="1">Multi-pass membrane protein</topology>
    </subcellularLocation>
    <subcellularLocation>
        <location evidence="7">Membrane</location>
        <topology evidence="7">Multi-pass membrane protein</topology>
    </subcellularLocation>
</comment>
<evidence type="ECO:0000256" key="4">
    <source>
        <dbReference type="ARBA" id="ARBA00022692"/>
    </source>
</evidence>
<dbReference type="AlphaFoldDB" id="A0A9D4CVT6"/>
<dbReference type="PANTHER" id="PTHR16024:SF6">
    <property type="entry name" value="XK-RELATED PROTEIN"/>
    <property type="match status" value="1"/>
</dbReference>
<feature type="transmembrane region" description="Helical" evidence="7">
    <location>
        <begin position="197"/>
        <end position="221"/>
    </location>
</feature>
<proteinExistence type="inferred from homology"/>
<dbReference type="Proteomes" id="UP000828390">
    <property type="component" value="Unassembled WGS sequence"/>
</dbReference>
<comment type="caution">
    <text evidence="9">The sequence shown here is derived from an EMBL/GenBank/DDBJ whole genome shotgun (WGS) entry which is preliminary data.</text>
</comment>
<dbReference type="OrthoDB" id="6356248at2759"/>
<feature type="region of interest" description="Disordered" evidence="8">
    <location>
        <begin position="705"/>
        <end position="729"/>
    </location>
</feature>
<evidence type="ECO:0000313" key="9">
    <source>
        <dbReference type="EMBL" id="KAH3731183.1"/>
    </source>
</evidence>
<evidence type="ECO:0000313" key="10">
    <source>
        <dbReference type="Proteomes" id="UP000828390"/>
    </source>
</evidence>
<keyword evidence="6 7" id="KW-0472">Membrane</keyword>
<keyword evidence="10" id="KW-1185">Reference proteome</keyword>
<organism evidence="9 10">
    <name type="scientific">Dreissena polymorpha</name>
    <name type="common">Zebra mussel</name>
    <name type="synonym">Mytilus polymorpha</name>
    <dbReference type="NCBI Taxonomy" id="45954"/>
    <lineage>
        <taxon>Eukaryota</taxon>
        <taxon>Metazoa</taxon>
        <taxon>Spiralia</taxon>
        <taxon>Lophotrochozoa</taxon>
        <taxon>Mollusca</taxon>
        <taxon>Bivalvia</taxon>
        <taxon>Autobranchia</taxon>
        <taxon>Heteroconchia</taxon>
        <taxon>Euheterodonta</taxon>
        <taxon>Imparidentia</taxon>
        <taxon>Neoheterodontei</taxon>
        <taxon>Myida</taxon>
        <taxon>Dreissenoidea</taxon>
        <taxon>Dreissenidae</taxon>
        <taxon>Dreissena</taxon>
    </lineage>
</organism>
<feature type="compositionally biased region" description="Polar residues" evidence="8">
    <location>
        <begin position="532"/>
        <end position="562"/>
    </location>
</feature>
<sequence length="883" mass="98887">MGTVYLIASGGSFLLETILQLCVVGTHSGESDALFAVLLAFVMAPLIFINFVSAIQVTRTKDFTGKGCGKAVCIGFHSVQIGLLWRSFKLWILYDENDWLDFLRMRLFHSGFQSLPFSVTLVYSMFVNESKSALNVVTVLFSMISASVAMVTFRTGSKVYESSESDTRATINRFRVGTFMLTLSTLLVLVARGEAIVLFIVAKAYWIVLPLALHFIVHLFIEVCNFSCSSEALLGKLINAIFISFVNIFDMIGQGYTGVKCSYVLYYSVMLIENLALSFYWMLTADNGNGDQNKLLVVLIVILCFVIGLILKFASCGCIFNIESDILSDAFNNPELKEEKLFQKNEQDNLNEGHNADACDHVLFERELPDDAIAHVNTVTLTVDSALHPVEVGRRSRPTTLSSSTSSSALTGSAQEYVNQGFLRSQGNLSVSSQHTPSSHTLSSRRRSHKNSGESQEVSFDSSNKSGSLGGKRENTNMDPILNRAKSVSPVNMKNSKEHLPDFKHNRIATVKPTIIISDTSKHDTLPKKNNKTQASTLEKASNLTLASSQSKYSRNTHTLTGSGKYYGYNGFEDPYREQRQLNKNPRSNYAHDHRHQGHPDHYHPRNYASHHRHYQNRHQDHARHGHHRNMDYSLDSSELYPSVTSDTSSVSTYNERRERRWRKDRARAQRANRRPKHLNPRDGYATDVSSSDYLSCNDYSMGDSGSWTSESSDSTSSDGAATWPPSQSANLLKSFNIPDKKSSTENIMHWLEAMEQEFSANDVSFSTLNDPSVPSDTDVSLSAMQTFEVKKEKKKFRKLMSKPKGLLLKFSSLNYKGKEKKFHERPYPLKTVRDPKSGDGSHDNLGESSKRFHDNGGFEGKSFDNKSTSVPLPVDNVQESIV</sequence>
<feature type="compositionally biased region" description="Basic residues" evidence="8">
    <location>
        <begin position="609"/>
        <end position="628"/>
    </location>
</feature>
<feature type="transmembrane region" description="Helical" evidence="7">
    <location>
        <begin position="295"/>
        <end position="314"/>
    </location>
</feature>
<feature type="compositionally biased region" description="Low complexity" evidence="8">
    <location>
        <begin position="398"/>
        <end position="412"/>
    </location>
</feature>
<feature type="compositionally biased region" description="Basic and acidic residues" evidence="8">
    <location>
        <begin position="825"/>
        <end position="865"/>
    </location>
</feature>
<feature type="compositionally biased region" description="Low complexity" evidence="8">
    <location>
        <begin position="705"/>
        <end position="724"/>
    </location>
</feature>
<dbReference type="InterPro" id="IPR050895">
    <property type="entry name" value="XK-related_scramblase"/>
</dbReference>
<feature type="compositionally biased region" description="Polar residues" evidence="8">
    <location>
        <begin position="453"/>
        <end position="467"/>
    </location>
</feature>
<feature type="transmembrane region" description="Helical" evidence="7">
    <location>
        <begin position="233"/>
        <end position="252"/>
    </location>
</feature>
<feature type="transmembrane region" description="Helical" evidence="7">
    <location>
        <begin position="174"/>
        <end position="191"/>
    </location>
</feature>
<reference evidence="9" key="1">
    <citation type="journal article" date="2019" name="bioRxiv">
        <title>The Genome of the Zebra Mussel, Dreissena polymorpha: A Resource for Invasive Species Research.</title>
        <authorList>
            <person name="McCartney M.A."/>
            <person name="Auch B."/>
            <person name="Kono T."/>
            <person name="Mallez S."/>
            <person name="Zhang Y."/>
            <person name="Obille A."/>
            <person name="Becker A."/>
            <person name="Abrahante J.E."/>
            <person name="Garbe J."/>
            <person name="Badalamenti J.P."/>
            <person name="Herman A."/>
            <person name="Mangelson H."/>
            <person name="Liachko I."/>
            <person name="Sullivan S."/>
            <person name="Sone E.D."/>
            <person name="Koren S."/>
            <person name="Silverstein K.A.T."/>
            <person name="Beckman K.B."/>
            <person name="Gohl D.M."/>
        </authorList>
    </citation>
    <scope>NUCLEOTIDE SEQUENCE</scope>
    <source>
        <strain evidence="9">Duluth1</strain>
        <tissue evidence="9">Whole animal</tissue>
    </source>
</reference>
<evidence type="ECO:0000256" key="5">
    <source>
        <dbReference type="ARBA" id="ARBA00022989"/>
    </source>
</evidence>
<evidence type="ECO:0000256" key="6">
    <source>
        <dbReference type="ARBA" id="ARBA00023136"/>
    </source>
</evidence>
<keyword evidence="4 7" id="KW-0812">Transmembrane</keyword>